<dbReference type="PANTHER" id="PTHR43798">
    <property type="entry name" value="MONOACYLGLYCEROL LIPASE"/>
    <property type="match status" value="1"/>
</dbReference>
<organism evidence="4 5">
    <name type="scientific">Algimonas porphyrae</name>
    <dbReference type="NCBI Taxonomy" id="1128113"/>
    <lineage>
        <taxon>Bacteria</taxon>
        <taxon>Pseudomonadati</taxon>
        <taxon>Pseudomonadota</taxon>
        <taxon>Alphaproteobacteria</taxon>
        <taxon>Maricaulales</taxon>
        <taxon>Robiginitomaculaceae</taxon>
        <taxon>Algimonas</taxon>
    </lineage>
</organism>
<dbReference type="InterPro" id="IPR050266">
    <property type="entry name" value="AB_hydrolase_sf"/>
</dbReference>
<name>A0ABQ5UZJ7_9PROT</name>
<keyword evidence="2" id="KW-0732">Signal</keyword>
<evidence type="ECO:0000313" key="5">
    <source>
        <dbReference type="Proteomes" id="UP001161390"/>
    </source>
</evidence>
<reference evidence="4" key="2">
    <citation type="submission" date="2023-01" db="EMBL/GenBank/DDBJ databases">
        <title>Draft genome sequence of Algimonas porphyrae strain NBRC 108216.</title>
        <authorList>
            <person name="Sun Q."/>
            <person name="Mori K."/>
        </authorList>
    </citation>
    <scope>NUCLEOTIDE SEQUENCE</scope>
    <source>
        <strain evidence="4">NBRC 108216</strain>
    </source>
</reference>
<dbReference type="PROSITE" id="PS51257">
    <property type="entry name" value="PROKAR_LIPOPROTEIN"/>
    <property type="match status" value="1"/>
</dbReference>
<feature type="domain" description="AB hydrolase-1" evidence="3">
    <location>
        <begin position="61"/>
        <end position="302"/>
    </location>
</feature>
<proteinExistence type="predicted"/>
<evidence type="ECO:0000313" key="4">
    <source>
        <dbReference type="EMBL" id="GLQ20626.1"/>
    </source>
</evidence>
<keyword evidence="1 4" id="KW-0378">Hydrolase</keyword>
<dbReference type="InterPro" id="IPR000073">
    <property type="entry name" value="AB_hydrolase_1"/>
</dbReference>
<evidence type="ECO:0000256" key="2">
    <source>
        <dbReference type="SAM" id="SignalP"/>
    </source>
</evidence>
<dbReference type="PANTHER" id="PTHR43798:SF31">
    <property type="entry name" value="AB HYDROLASE SUPERFAMILY PROTEIN YCLE"/>
    <property type="match status" value="1"/>
</dbReference>
<reference evidence="4" key="1">
    <citation type="journal article" date="2014" name="Int. J. Syst. Evol. Microbiol.">
        <title>Complete genome of a new Firmicutes species belonging to the dominant human colonic microbiota ('Ruminococcus bicirculans') reveals two chromosomes and a selective capacity to utilize plant glucans.</title>
        <authorList>
            <consortium name="NISC Comparative Sequencing Program"/>
            <person name="Wegmann U."/>
            <person name="Louis P."/>
            <person name="Goesmann A."/>
            <person name="Henrissat B."/>
            <person name="Duncan S.H."/>
            <person name="Flint H.J."/>
        </authorList>
    </citation>
    <scope>NUCLEOTIDE SEQUENCE</scope>
    <source>
        <strain evidence="4">NBRC 108216</strain>
    </source>
</reference>
<dbReference type="Gene3D" id="3.40.50.1820">
    <property type="entry name" value="alpha/beta hydrolase"/>
    <property type="match status" value="1"/>
</dbReference>
<accession>A0ABQ5UZJ7</accession>
<dbReference type="SUPFAM" id="SSF53474">
    <property type="entry name" value="alpha/beta-Hydrolases"/>
    <property type="match status" value="1"/>
</dbReference>
<dbReference type="InterPro" id="IPR029058">
    <property type="entry name" value="AB_hydrolase_fold"/>
</dbReference>
<evidence type="ECO:0000259" key="3">
    <source>
        <dbReference type="Pfam" id="PF12697"/>
    </source>
</evidence>
<keyword evidence="5" id="KW-1185">Reference proteome</keyword>
<comment type="caution">
    <text evidence="4">The sequence shown here is derived from an EMBL/GenBank/DDBJ whole genome shotgun (WGS) entry which is preliminary data.</text>
</comment>
<dbReference type="GO" id="GO:0016787">
    <property type="term" value="F:hydrolase activity"/>
    <property type="evidence" value="ECO:0007669"/>
    <property type="project" value="UniProtKB-KW"/>
</dbReference>
<sequence length="314" mass="33377">MRLQTLLMTAALALSLGGCGAADPAPAKSADPQVGAAGASVATLYSQGWLSVETVGNGPDVILLPGLSSASTVWDATVAALKDDYRLHRVDIAGFAGQQTGEPRDDIIAGLADDLATYIDTQSGNAPILIGHSMGGFTALHVSRDLGDRVRAAVIVDSLPFYPLILDPNATADSVRPQAEAMIAQMRALPKPAYDAMQAQMVTRLSKNTAAQTRIAQWSAESDRDVVLDAMAELMMTDMRPQLADIVPPITVIYAHDPLMGLPPETVDALYASAYSGVPQLTLTRVDESFHFIMDDQPDAFLTALRQALSHHEQ</sequence>
<dbReference type="Proteomes" id="UP001161390">
    <property type="component" value="Unassembled WGS sequence"/>
</dbReference>
<evidence type="ECO:0000256" key="1">
    <source>
        <dbReference type="ARBA" id="ARBA00022801"/>
    </source>
</evidence>
<dbReference type="EMBL" id="BSNJ01000003">
    <property type="protein sequence ID" value="GLQ20626.1"/>
    <property type="molecule type" value="Genomic_DNA"/>
</dbReference>
<dbReference type="RefSeq" id="WP_284371378.1">
    <property type="nucleotide sequence ID" value="NZ_BSNJ01000003.1"/>
</dbReference>
<dbReference type="Pfam" id="PF12697">
    <property type="entry name" value="Abhydrolase_6"/>
    <property type="match status" value="1"/>
</dbReference>
<feature type="chain" id="PRO_5046225668" evidence="2">
    <location>
        <begin position="22"/>
        <end position="314"/>
    </location>
</feature>
<protein>
    <submittedName>
        <fullName evidence="4">Alpha/beta hydrolase</fullName>
    </submittedName>
</protein>
<gene>
    <name evidence="4" type="ORF">GCM10007854_15810</name>
</gene>
<feature type="signal peptide" evidence="2">
    <location>
        <begin position="1"/>
        <end position="21"/>
    </location>
</feature>